<protein>
    <submittedName>
        <fullName evidence="3">HNH endonuclease</fullName>
    </submittedName>
</protein>
<dbReference type="AlphaFoldDB" id="A0A5B0ELJ2"/>
<evidence type="ECO:0000256" key="1">
    <source>
        <dbReference type="SAM" id="MobiDB-lite"/>
    </source>
</evidence>
<accession>A0A5B0ELJ2</accession>
<proteinExistence type="predicted"/>
<comment type="caution">
    <text evidence="3">The sequence shown here is derived from an EMBL/GenBank/DDBJ whole genome shotgun (WGS) entry which is preliminary data.</text>
</comment>
<feature type="region of interest" description="Disordered" evidence="1">
    <location>
        <begin position="55"/>
        <end position="75"/>
    </location>
</feature>
<dbReference type="OrthoDB" id="5177627at2"/>
<keyword evidence="3" id="KW-0255">Endonuclease</keyword>
<evidence type="ECO:0000259" key="2">
    <source>
        <dbReference type="SMART" id="SM00507"/>
    </source>
</evidence>
<feature type="compositionally biased region" description="Basic residues" evidence="1">
    <location>
        <begin position="63"/>
        <end position="74"/>
    </location>
</feature>
<feature type="region of interest" description="Disordered" evidence="1">
    <location>
        <begin position="1"/>
        <end position="33"/>
    </location>
</feature>
<dbReference type="Proteomes" id="UP000323856">
    <property type="component" value="Unassembled WGS sequence"/>
</dbReference>
<dbReference type="InterPro" id="IPR003615">
    <property type="entry name" value="HNH_nuc"/>
</dbReference>
<keyword evidence="3" id="KW-0540">Nuclease</keyword>
<feature type="domain" description="HNH nuclease" evidence="2">
    <location>
        <begin position="535"/>
        <end position="587"/>
    </location>
</feature>
<gene>
    <name evidence="3" type="ORF">FQ154_00240</name>
</gene>
<evidence type="ECO:0000313" key="4">
    <source>
        <dbReference type="Proteomes" id="UP000323856"/>
    </source>
</evidence>
<evidence type="ECO:0000313" key="3">
    <source>
        <dbReference type="EMBL" id="KAA0979636.1"/>
    </source>
</evidence>
<feature type="compositionally biased region" description="Polar residues" evidence="1">
    <location>
        <begin position="23"/>
        <end position="33"/>
    </location>
</feature>
<dbReference type="GO" id="GO:0004519">
    <property type="term" value="F:endonuclease activity"/>
    <property type="evidence" value="ECO:0007669"/>
    <property type="project" value="UniProtKB-KW"/>
</dbReference>
<dbReference type="EMBL" id="VOBL01000001">
    <property type="protein sequence ID" value="KAA0979636.1"/>
    <property type="molecule type" value="Genomic_DNA"/>
</dbReference>
<dbReference type="CDD" id="cd00085">
    <property type="entry name" value="HNHc"/>
    <property type="match status" value="1"/>
</dbReference>
<keyword evidence="3" id="KW-0378">Hydrolase</keyword>
<organism evidence="3 4">
    <name type="scientific">Paeniglutamicibacter gangotriensis</name>
    <dbReference type="NCBI Taxonomy" id="254787"/>
    <lineage>
        <taxon>Bacteria</taxon>
        <taxon>Bacillati</taxon>
        <taxon>Actinomycetota</taxon>
        <taxon>Actinomycetes</taxon>
        <taxon>Micrococcales</taxon>
        <taxon>Micrococcaceae</taxon>
        <taxon>Paeniglutamicibacter</taxon>
    </lineage>
</organism>
<dbReference type="Pfam" id="PF02720">
    <property type="entry name" value="DUF222"/>
    <property type="match status" value="1"/>
</dbReference>
<feature type="region of interest" description="Disordered" evidence="1">
    <location>
        <begin position="353"/>
        <end position="395"/>
    </location>
</feature>
<reference evidence="3 4" key="1">
    <citation type="submission" date="2019-07" db="EMBL/GenBank/DDBJ databases">
        <title>Analysis of the biochemical properties, biological activity and biotechnological potential of siderophores and biosurfactants produced by Antarctic psychrotolerant bacteria.</title>
        <authorList>
            <person name="Styczynski M."/>
            <person name="Krucon T."/>
            <person name="Decewicz P."/>
            <person name="Dziewit L."/>
        </authorList>
    </citation>
    <scope>NUCLEOTIDE SEQUENCE [LARGE SCALE GENOMIC DNA]</scope>
    <source>
        <strain evidence="3 4">ANT_H27</strain>
    </source>
</reference>
<dbReference type="SMART" id="SM00507">
    <property type="entry name" value="HNHc"/>
    <property type="match status" value="1"/>
</dbReference>
<sequence>MPCADFLHPLRSPQGPMDAPRDSPQQGYPQISLPSGIVRGRSAMLYVMNTEQFPQSSGLGRAHTGRNPKPGRQRSRADLLRKLLEAEEFFISATTELAAETTSPTEAATLALIVELAHRRTAYAQVLVAQGAQRTLAHELPIQTMEELTAVIADPTPFMRGDTLLPEDPPVPPTGRLPHRDTADFLQHLLGISYFEARDRVKATTALLKHVDEHGIKHPARYPELSTDAQSGTIDPKHVMQAARKLDKVAPVIKKQPEAKQLSTSLQEKVRESLKTQGPQATGKLITAWQQSLEQSSPGEPTAEEISAKTGILLTRRTEHFSYFSLCMLNVEAEIFLSHFAAADNARTTAGNRDTLARNAATGSNGAPASDGQRMEPTTAPPIPQWAANPDTPEAERPRAVYTDVGTAAGAKPAAQPGTVPAETNTVTLEDEAFGPVDGLTPARRHLQSILNALRHISGSANGATAIAKATLVVHCQLETLLGLAQRAGISAHGLEVSVGELRRLLCDAGVIPMVFNGKSQILDLGREQRFVPDYLRLAILARDGGCLVPGCTVPPEHCEICHVDSWQDGGVTSAENAGPGCSAHHHDFHSGKITLVRDVDGLPAVLLPKYLDPEQLPRRNDYWQHARQTKPTLF</sequence>
<name>A0A5B0ELJ2_9MICC</name>
<dbReference type="InterPro" id="IPR003870">
    <property type="entry name" value="DUF222"/>
</dbReference>